<dbReference type="InterPro" id="IPR005031">
    <property type="entry name" value="COQ10_START"/>
</dbReference>
<gene>
    <name evidence="3" type="ORF">GCM10023215_22940</name>
</gene>
<dbReference type="CDD" id="cd07817">
    <property type="entry name" value="SRPBCC_8"/>
    <property type="match status" value="1"/>
</dbReference>
<proteinExistence type="predicted"/>
<dbReference type="RefSeq" id="WP_345380359.1">
    <property type="nucleotide sequence ID" value="NZ_BAABIC010000006.1"/>
</dbReference>
<dbReference type="InterPro" id="IPR023393">
    <property type="entry name" value="START-like_dom_sf"/>
</dbReference>
<name>A0ABP8WDJ9_9PSEU</name>
<feature type="domain" description="Coenzyme Q-binding protein COQ10 START" evidence="2">
    <location>
        <begin position="11"/>
        <end position="130"/>
    </location>
</feature>
<organism evidence="3 4">
    <name type="scientific">Pseudonocardia yuanmonensis</name>
    <dbReference type="NCBI Taxonomy" id="1095914"/>
    <lineage>
        <taxon>Bacteria</taxon>
        <taxon>Bacillati</taxon>
        <taxon>Actinomycetota</taxon>
        <taxon>Actinomycetes</taxon>
        <taxon>Pseudonocardiales</taxon>
        <taxon>Pseudonocardiaceae</taxon>
        <taxon>Pseudonocardia</taxon>
    </lineage>
</organism>
<dbReference type="SUPFAM" id="SSF55961">
    <property type="entry name" value="Bet v1-like"/>
    <property type="match status" value="1"/>
</dbReference>
<evidence type="ECO:0000259" key="2">
    <source>
        <dbReference type="Pfam" id="PF03364"/>
    </source>
</evidence>
<evidence type="ECO:0000313" key="3">
    <source>
        <dbReference type="EMBL" id="GAA4686784.1"/>
    </source>
</evidence>
<dbReference type="PANTHER" id="PTHR33824:SF7">
    <property type="entry name" value="POLYKETIDE CYCLASE_DEHYDRASE AND LIPID TRANSPORT SUPERFAMILY PROTEIN"/>
    <property type="match status" value="1"/>
</dbReference>
<accession>A0ABP8WDJ9</accession>
<dbReference type="PANTHER" id="PTHR33824">
    <property type="entry name" value="POLYKETIDE CYCLASE/DEHYDRASE AND LIPID TRANSPORT SUPERFAMILY PROTEIN"/>
    <property type="match status" value="1"/>
</dbReference>
<sequence length="163" mass="18153">MTTNVQDSIDVEVPVSTAYNQWTQFESFPRFMSAVERIEQIDATRTHWVTKIAGVQREFDAEITEQHPDERVAWKSVSGPNQGGVVTFHRLDDTHTRVTLQLDFEPEGIVEKAGDALGIVSKQAKGDLGRFKEFIESRGVEEGGWRGDVDRTPQPGEGATPPA</sequence>
<protein>
    <submittedName>
        <fullName evidence="3">SRPBCC family protein</fullName>
    </submittedName>
</protein>
<evidence type="ECO:0000256" key="1">
    <source>
        <dbReference type="SAM" id="MobiDB-lite"/>
    </source>
</evidence>
<feature type="compositionally biased region" description="Basic and acidic residues" evidence="1">
    <location>
        <begin position="139"/>
        <end position="151"/>
    </location>
</feature>
<dbReference type="Gene3D" id="3.30.530.20">
    <property type="match status" value="1"/>
</dbReference>
<comment type="caution">
    <text evidence="3">The sequence shown here is derived from an EMBL/GenBank/DDBJ whole genome shotgun (WGS) entry which is preliminary data.</text>
</comment>
<dbReference type="InterPro" id="IPR047137">
    <property type="entry name" value="ORF3"/>
</dbReference>
<evidence type="ECO:0000313" key="4">
    <source>
        <dbReference type="Proteomes" id="UP001500325"/>
    </source>
</evidence>
<feature type="region of interest" description="Disordered" evidence="1">
    <location>
        <begin position="139"/>
        <end position="163"/>
    </location>
</feature>
<keyword evidence="4" id="KW-1185">Reference proteome</keyword>
<dbReference type="Pfam" id="PF03364">
    <property type="entry name" value="Polyketide_cyc"/>
    <property type="match status" value="1"/>
</dbReference>
<reference evidence="4" key="1">
    <citation type="journal article" date="2019" name="Int. J. Syst. Evol. Microbiol.">
        <title>The Global Catalogue of Microorganisms (GCM) 10K type strain sequencing project: providing services to taxonomists for standard genome sequencing and annotation.</title>
        <authorList>
            <consortium name="The Broad Institute Genomics Platform"/>
            <consortium name="The Broad Institute Genome Sequencing Center for Infectious Disease"/>
            <person name="Wu L."/>
            <person name="Ma J."/>
        </authorList>
    </citation>
    <scope>NUCLEOTIDE SEQUENCE [LARGE SCALE GENOMIC DNA]</scope>
    <source>
        <strain evidence="4">JCM 18055</strain>
    </source>
</reference>
<dbReference type="Proteomes" id="UP001500325">
    <property type="component" value="Unassembled WGS sequence"/>
</dbReference>
<dbReference type="EMBL" id="BAABIC010000006">
    <property type="protein sequence ID" value="GAA4686784.1"/>
    <property type="molecule type" value="Genomic_DNA"/>
</dbReference>